<name>A0A8S5LH45_9CAUD</name>
<protein>
    <submittedName>
        <fullName evidence="1">Uncharacterized protein</fullName>
    </submittedName>
</protein>
<reference evidence="1" key="1">
    <citation type="journal article" date="2021" name="Proc. Natl. Acad. Sci. U.S.A.">
        <title>A Catalog of Tens of Thousands of Viruses from Human Metagenomes Reveals Hidden Associations with Chronic Diseases.</title>
        <authorList>
            <person name="Tisza M.J."/>
            <person name="Buck C.B."/>
        </authorList>
    </citation>
    <scope>NUCLEOTIDE SEQUENCE</scope>
    <source>
        <strain evidence="1">CtxZP4</strain>
    </source>
</reference>
<proteinExistence type="predicted"/>
<accession>A0A8S5LH45</accession>
<organism evidence="1">
    <name type="scientific">Siphoviridae sp. ctxZP4</name>
    <dbReference type="NCBI Taxonomy" id="2823611"/>
    <lineage>
        <taxon>Viruses</taxon>
        <taxon>Duplodnaviria</taxon>
        <taxon>Heunggongvirae</taxon>
        <taxon>Uroviricota</taxon>
        <taxon>Caudoviricetes</taxon>
    </lineage>
</organism>
<sequence length="96" mass="10817">MLSSVYDGGQTANDILVGYTSYLRDEVANLKDDEIKELIDKLECCDRSSYGHYRRQTVQNLLDICRTELDDRDLVRCLVEAGLIVGINSIEGVSDE</sequence>
<evidence type="ECO:0000313" key="1">
    <source>
        <dbReference type="EMBL" id="DAD69318.1"/>
    </source>
</evidence>
<dbReference type="EMBL" id="BK014718">
    <property type="protein sequence ID" value="DAD69318.1"/>
    <property type="molecule type" value="Genomic_DNA"/>
</dbReference>